<comment type="caution">
    <text evidence="4">The sequence shown here is derived from an EMBL/GenBank/DDBJ whole genome shotgun (WGS) entry which is preliminary data.</text>
</comment>
<evidence type="ECO:0000313" key="4">
    <source>
        <dbReference type="EMBL" id="RDE07113.1"/>
    </source>
</evidence>
<dbReference type="EMBL" id="QQNB01000001">
    <property type="protein sequence ID" value="RDE07113.1"/>
    <property type="molecule type" value="Genomic_DNA"/>
</dbReference>
<dbReference type="SMART" id="SM00448">
    <property type="entry name" value="REC"/>
    <property type="match status" value="1"/>
</dbReference>
<organism evidence="4 5">
    <name type="scientific">Sphingomonas aracearum</name>
    <dbReference type="NCBI Taxonomy" id="2283317"/>
    <lineage>
        <taxon>Bacteria</taxon>
        <taxon>Pseudomonadati</taxon>
        <taxon>Pseudomonadota</taxon>
        <taxon>Alphaproteobacteria</taxon>
        <taxon>Sphingomonadales</taxon>
        <taxon>Sphingomonadaceae</taxon>
        <taxon>Sphingomonas</taxon>
    </lineage>
</organism>
<protein>
    <submittedName>
        <fullName evidence="4">Response regulator</fullName>
    </submittedName>
</protein>
<evidence type="ECO:0000259" key="3">
    <source>
        <dbReference type="PROSITE" id="PS50110"/>
    </source>
</evidence>
<sequence>MCHVLIIEDDALIALDLQGMLEAAGALSFSFADSEAEAIAEARARRPDVIASDVMLREGSGPGAVQAIHAEYGPLPVFYVTGTPEACQPCEPPVHIVPKPATQEAIRAAFTQVRGGC</sequence>
<dbReference type="InterPro" id="IPR011006">
    <property type="entry name" value="CheY-like_superfamily"/>
</dbReference>
<dbReference type="AlphaFoldDB" id="A0A369VYA7"/>
<keyword evidence="1 2" id="KW-0597">Phosphoprotein</keyword>
<dbReference type="SUPFAM" id="SSF52172">
    <property type="entry name" value="CheY-like"/>
    <property type="match status" value="1"/>
</dbReference>
<reference evidence="4 5" key="1">
    <citation type="submission" date="2018-07" db="EMBL/GenBank/DDBJ databases">
        <title>a novel species of Sphingomonas isolated from the rhizosphere soil of Araceae plant.</title>
        <authorList>
            <person name="Zhiyong W."/>
            <person name="Qinglan Z."/>
            <person name="Zhiwei F."/>
            <person name="Ding X."/>
            <person name="Gejiao W."/>
            <person name="Shixue Z."/>
        </authorList>
    </citation>
    <scope>NUCLEOTIDE SEQUENCE [LARGE SCALE GENOMIC DNA]</scope>
    <source>
        <strain evidence="4 5">WZY 27</strain>
    </source>
</reference>
<dbReference type="PANTHER" id="PTHR44591:SF20">
    <property type="entry name" value="PROTEIN PILH"/>
    <property type="match status" value="1"/>
</dbReference>
<dbReference type="Pfam" id="PF00072">
    <property type="entry name" value="Response_reg"/>
    <property type="match status" value="1"/>
</dbReference>
<dbReference type="Gene3D" id="3.40.50.2300">
    <property type="match status" value="1"/>
</dbReference>
<evidence type="ECO:0000313" key="5">
    <source>
        <dbReference type="Proteomes" id="UP000253918"/>
    </source>
</evidence>
<dbReference type="GO" id="GO:0000160">
    <property type="term" value="P:phosphorelay signal transduction system"/>
    <property type="evidence" value="ECO:0007669"/>
    <property type="project" value="InterPro"/>
</dbReference>
<name>A0A369VYA7_9SPHN</name>
<dbReference type="PANTHER" id="PTHR44591">
    <property type="entry name" value="STRESS RESPONSE REGULATOR PROTEIN 1"/>
    <property type="match status" value="1"/>
</dbReference>
<accession>A0A369VYA7</accession>
<dbReference type="Proteomes" id="UP000253918">
    <property type="component" value="Unassembled WGS sequence"/>
</dbReference>
<dbReference type="InterPro" id="IPR001789">
    <property type="entry name" value="Sig_transdc_resp-reg_receiver"/>
</dbReference>
<feature type="domain" description="Response regulatory" evidence="3">
    <location>
        <begin position="3"/>
        <end position="114"/>
    </location>
</feature>
<gene>
    <name evidence="4" type="ORF">DVW87_05515</name>
</gene>
<dbReference type="OrthoDB" id="7509750at2"/>
<keyword evidence="5" id="KW-1185">Reference proteome</keyword>
<dbReference type="InterPro" id="IPR050595">
    <property type="entry name" value="Bact_response_regulator"/>
</dbReference>
<proteinExistence type="predicted"/>
<dbReference type="PROSITE" id="PS50110">
    <property type="entry name" value="RESPONSE_REGULATORY"/>
    <property type="match status" value="1"/>
</dbReference>
<evidence type="ECO:0000256" key="1">
    <source>
        <dbReference type="ARBA" id="ARBA00022553"/>
    </source>
</evidence>
<feature type="modified residue" description="4-aspartylphosphate" evidence="2">
    <location>
        <position position="53"/>
    </location>
</feature>
<evidence type="ECO:0000256" key="2">
    <source>
        <dbReference type="PROSITE-ProRule" id="PRU00169"/>
    </source>
</evidence>